<proteinExistence type="predicted"/>
<keyword evidence="2" id="KW-1185">Reference proteome</keyword>
<dbReference type="RefSeq" id="YP_009214472.1">
    <property type="nucleotide sequence ID" value="NC_028962.1"/>
</dbReference>
<evidence type="ECO:0000313" key="2">
    <source>
        <dbReference type="Proteomes" id="UP000032689"/>
    </source>
</evidence>
<protein>
    <recommendedName>
        <fullName evidence="3">Phage protein</fullName>
    </recommendedName>
</protein>
<dbReference type="EMBL" id="KP027447">
    <property type="protein sequence ID" value="AJA42192.1"/>
    <property type="molecule type" value="Genomic_DNA"/>
</dbReference>
<dbReference type="OrthoDB" id="21010at10239"/>
<evidence type="ECO:0008006" key="3">
    <source>
        <dbReference type="Google" id="ProtNLM"/>
    </source>
</evidence>
<dbReference type="Proteomes" id="UP000032689">
    <property type="component" value="Segment"/>
</dbReference>
<evidence type="ECO:0000313" key="1">
    <source>
        <dbReference type="EMBL" id="AJA42192.1"/>
    </source>
</evidence>
<dbReference type="KEGG" id="vg:26640889"/>
<sequence>MAQAKKSTKKSNKSSFNGYIHIDTFIDIAKVMFGLTPGQAEGFKAYMNGKHYQYKDEDFLPYLEEYTGKKFDI</sequence>
<accession>A0A0D3MWD0</accession>
<name>A0A0D3MWD0_9CAUD</name>
<reference evidence="1 2" key="1">
    <citation type="journal article" date="2015" name="Appl. Environ. Microbiol.">
        <title>Two Phages, phiIPLA-RODI and phiIPLA-C1C, Lyse Mono- and Dual-Species Staphylococcal Biofilms.</title>
        <authorList>
            <person name="Gutierrez D."/>
            <person name="Vandenheuvel D."/>
            <person name="Martinez B."/>
            <person name="Rodriguez A."/>
            <person name="Lavigne R."/>
            <person name="Garcia P."/>
        </authorList>
    </citation>
    <scope>NUCLEOTIDE SEQUENCE [LARGE SCALE GENOMIC DNA]</scope>
</reference>
<dbReference type="GeneID" id="26640889"/>
<organism evidence="1 2">
    <name type="scientific">Staphylococcus phage vB_SepM_ phiIPLA-C1C</name>
    <dbReference type="NCBI Taxonomy" id="1572704"/>
    <lineage>
        <taxon>Viruses</taxon>
        <taxon>Duplodnaviria</taxon>
        <taxon>Heunggongvirae</taxon>
        <taxon>Uroviricota</taxon>
        <taxon>Caudoviricetes</taxon>
        <taxon>Herelleviridae</taxon>
        <taxon>Twortvirinae</taxon>
        <taxon>Sepunavirus</taxon>
        <taxon>Sepunavirus IPLAC1C</taxon>
    </lineage>
</organism>